<evidence type="ECO:0000256" key="2">
    <source>
        <dbReference type="SAM" id="SignalP"/>
    </source>
</evidence>
<evidence type="ECO:0000313" key="5">
    <source>
        <dbReference type="Proteomes" id="UP000642180"/>
    </source>
</evidence>
<evidence type="ECO:0000259" key="3">
    <source>
        <dbReference type="Pfam" id="PF13511"/>
    </source>
</evidence>
<keyword evidence="2" id="KW-0732">Signal</keyword>
<name>A0A8J3F438_9BURK</name>
<feature type="region of interest" description="Disordered" evidence="1">
    <location>
        <begin position="154"/>
        <end position="206"/>
    </location>
</feature>
<protein>
    <recommendedName>
        <fullName evidence="3">DUF4124 domain-containing protein</fullName>
    </recommendedName>
</protein>
<dbReference type="CDD" id="cd02976">
    <property type="entry name" value="NrdH"/>
    <property type="match status" value="1"/>
</dbReference>
<reference evidence="5" key="1">
    <citation type="journal article" date="2019" name="Int. J. Syst. Evol. Microbiol.">
        <title>The Global Catalogue of Microorganisms (GCM) 10K type strain sequencing project: providing services to taxonomists for standard genome sequencing and annotation.</title>
        <authorList>
            <consortium name="The Broad Institute Genomics Platform"/>
            <consortium name="The Broad Institute Genome Sequencing Center for Infectious Disease"/>
            <person name="Wu L."/>
            <person name="Ma J."/>
        </authorList>
    </citation>
    <scope>NUCLEOTIDE SEQUENCE [LARGE SCALE GENOMIC DNA]</scope>
    <source>
        <strain evidence="5">CCM 2767</strain>
    </source>
</reference>
<dbReference type="Proteomes" id="UP000642180">
    <property type="component" value="Unassembled WGS sequence"/>
</dbReference>
<dbReference type="Gene3D" id="3.40.30.10">
    <property type="entry name" value="Glutaredoxin"/>
    <property type="match status" value="1"/>
</dbReference>
<evidence type="ECO:0000256" key="1">
    <source>
        <dbReference type="SAM" id="MobiDB-lite"/>
    </source>
</evidence>
<dbReference type="RefSeq" id="WP_188381634.1">
    <property type="nucleotide sequence ID" value="NZ_BMDI01000002.1"/>
</dbReference>
<evidence type="ECO:0000313" key="4">
    <source>
        <dbReference type="EMBL" id="GGI20560.1"/>
    </source>
</evidence>
<feature type="signal peptide" evidence="2">
    <location>
        <begin position="1"/>
        <end position="20"/>
    </location>
</feature>
<feature type="compositionally biased region" description="Low complexity" evidence="1">
    <location>
        <begin position="169"/>
        <end position="185"/>
    </location>
</feature>
<accession>A0A8J3F438</accession>
<dbReference type="EMBL" id="BMDI01000002">
    <property type="protein sequence ID" value="GGI20560.1"/>
    <property type="molecule type" value="Genomic_DNA"/>
</dbReference>
<dbReference type="InterPro" id="IPR025392">
    <property type="entry name" value="DUF4124"/>
</dbReference>
<dbReference type="SUPFAM" id="SSF52833">
    <property type="entry name" value="Thioredoxin-like"/>
    <property type="match status" value="1"/>
</dbReference>
<dbReference type="PROSITE" id="PS51354">
    <property type="entry name" value="GLUTAREDOXIN_2"/>
    <property type="match status" value="1"/>
</dbReference>
<comment type="caution">
    <text evidence="4">The sequence shown here is derived from an EMBL/GenBank/DDBJ whole genome shotgun (WGS) entry which is preliminary data.</text>
</comment>
<dbReference type="Pfam" id="PF13511">
    <property type="entry name" value="DUF4124"/>
    <property type="match status" value="1"/>
</dbReference>
<keyword evidence="5" id="KW-1185">Reference proteome</keyword>
<feature type="domain" description="DUF4124" evidence="3">
    <location>
        <begin position="9"/>
        <end position="56"/>
    </location>
</feature>
<dbReference type="InterPro" id="IPR036249">
    <property type="entry name" value="Thioredoxin-like_sf"/>
</dbReference>
<proteinExistence type="predicted"/>
<organism evidence="4 5">
    <name type="scientific">Oxalicibacterium faecigallinarum</name>
    <dbReference type="NCBI Taxonomy" id="573741"/>
    <lineage>
        <taxon>Bacteria</taxon>
        <taxon>Pseudomonadati</taxon>
        <taxon>Pseudomonadota</taxon>
        <taxon>Betaproteobacteria</taxon>
        <taxon>Burkholderiales</taxon>
        <taxon>Oxalobacteraceae</taxon>
        <taxon>Oxalicibacterium</taxon>
    </lineage>
</organism>
<gene>
    <name evidence="4" type="ORF">GCM10008066_24640</name>
</gene>
<dbReference type="AlphaFoldDB" id="A0A8J3F438"/>
<sequence>MHHRSLLLLLSLLLSATAHAQLYKSVGPDGKVTYGDTPPPAKTGKVQEKNLSNAAPSTQFPFELADASRKHPVTLYTASNCAACDRGREALNARGVPFTEKTVQTEADVVSLKQAGGDQELPLLKVGNKKQIGYAPDTWAQLLTTAGYPVNSQLPRTYRNPAPQPAAPAAPATKASTSATEPAASDSERFAERPAATGNAPPGFRF</sequence>
<feature type="chain" id="PRO_5035211665" description="DUF4124 domain-containing protein" evidence="2">
    <location>
        <begin position="21"/>
        <end position="206"/>
    </location>
</feature>